<dbReference type="InParanoid" id="E4XJS3"/>
<name>E4XJS3_OIKDI</name>
<dbReference type="AlphaFoldDB" id="E4XJS3"/>
<organism evidence="2">
    <name type="scientific">Oikopleura dioica</name>
    <name type="common">Tunicate</name>
    <dbReference type="NCBI Taxonomy" id="34765"/>
    <lineage>
        <taxon>Eukaryota</taxon>
        <taxon>Metazoa</taxon>
        <taxon>Chordata</taxon>
        <taxon>Tunicata</taxon>
        <taxon>Appendicularia</taxon>
        <taxon>Copelata</taxon>
        <taxon>Oikopleuridae</taxon>
        <taxon>Oikopleura</taxon>
    </lineage>
</organism>
<dbReference type="Proteomes" id="UP000001307">
    <property type="component" value="Unassembled WGS sequence"/>
</dbReference>
<keyword evidence="3" id="KW-1185">Reference proteome</keyword>
<dbReference type="EMBL" id="FN653090">
    <property type="protein sequence ID" value="CBY11674.1"/>
    <property type="molecule type" value="Genomic_DNA"/>
</dbReference>
<reference evidence="2" key="1">
    <citation type="journal article" date="2010" name="Science">
        <title>Plasticity of animal genome architecture unmasked by rapid evolution of a pelagic tunicate.</title>
        <authorList>
            <person name="Denoeud F."/>
            <person name="Henriet S."/>
            <person name="Mungpakdee S."/>
            <person name="Aury J.M."/>
            <person name="Da Silva C."/>
            <person name="Brinkmann H."/>
            <person name="Mikhaleva J."/>
            <person name="Olsen L.C."/>
            <person name="Jubin C."/>
            <person name="Canestro C."/>
            <person name="Bouquet J.M."/>
            <person name="Danks G."/>
            <person name="Poulain J."/>
            <person name="Campsteijn C."/>
            <person name="Adamski M."/>
            <person name="Cross I."/>
            <person name="Yadetie F."/>
            <person name="Muffato M."/>
            <person name="Louis A."/>
            <person name="Butcher S."/>
            <person name="Tsagkogeorga G."/>
            <person name="Konrad A."/>
            <person name="Singh S."/>
            <person name="Jensen M.F."/>
            <person name="Cong E.H."/>
            <person name="Eikeseth-Otteraa H."/>
            <person name="Noel B."/>
            <person name="Anthouard V."/>
            <person name="Porcel B.M."/>
            <person name="Kachouri-Lafond R."/>
            <person name="Nishino A."/>
            <person name="Ugolini M."/>
            <person name="Chourrout P."/>
            <person name="Nishida H."/>
            <person name="Aasland R."/>
            <person name="Huzurbazar S."/>
            <person name="Westhof E."/>
            <person name="Delsuc F."/>
            <person name="Lehrach H."/>
            <person name="Reinhardt R."/>
            <person name="Weissenbach J."/>
            <person name="Roy S.W."/>
            <person name="Artiguenave F."/>
            <person name="Postlethwait J.H."/>
            <person name="Manak J.R."/>
            <person name="Thompson E.M."/>
            <person name="Jaillon O."/>
            <person name="Du Pasquier L."/>
            <person name="Boudinot P."/>
            <person name="Liberles D.A."/>
            <person name="Volff J.N."/>
            <person name="Philippe H."/>
            <person name="Lenhard B."/>
            <person name="Roest Crollius H."/>
            <person name="Wincker P."/>
            <person name="Chourrout D."/>
        </authorList>
    </citation>
    <scope>NUCLEOTIDE SEQUENCE [LARGE SCALE GENOMIC DNA]</scope>
</reference>
<proteinExistence type="predicted"/>
<evidence type="ECO:0000313" key="2">
    <source>
        <dbReference type="EMBL" id="CBY24708.1"/>
    </source>
</evidence>
<sequence>MKTSHLIQLKVLLRAYNYPSLLLTARLFQVSDENNRLNLSCIKWKSSLFLDLQRIAAASSIERAKKA</sequence>
<protein>
    <submittedName>
        <fullName evidence="2">Uncharacterized protein</fullName>
    </submittedName>
</protein>
<evidence type="ECO:0000313" key="3">
    <source>
        <dbReference type="Proteomes" id="UP000001307"/>
    </source>
</evidence>
<evidence type="ECO:0000313" key="1">
    <source>
        <dbReference type="EMBL" id="CBY11674.1"/>
    </source>
</evidence>
<gene>
    <name evidence="2" type="ORF">GSOID_T00012877001</name>
    <name evidence="1" type="ORF">GSOID_T00016850001</name>
</gene>
<accession>E4XJS3</accession>
<dbReference type="EMBL" id="FN653062">
    <property type="protein sequence ID" value="CBY24708.1"/>
    <property type="molecule type" value="Genomic_DNA"/>
</dbReference>